<gene>
    <name evidence="1" type="ORF">GCM10008960_09250</name>
</gene>
<dbReference type="Proteomes" id="UP000644548">
    <property type="component" value="Unassembled WGS sequence"/>
</dbReference>
<reference evidence="2" key="1">
    <citation type="journal article" date="2019" name="Int. J. Syst. Evol. Microbiol.">
        <title>The Global Catalogue of Microorganisms (GCM) 10K type strain sequencing project: providing services to taxonomists for standard genome sequencing and annotation.</title>
        <authorList>
            <consortium name="The Broad Institute Genomics Platform"/>
            <consortium name="The Broad Institute Genome Sequencing Center for Infectious Disease"/>
            <person name="Wu L."/>
            <person name="Ma J."/>
        </authorList>
    </citation>
    <scope>NUCLEOTIDE SEQUENCE [LARGE SCALE GENOMIC DNA]</scope>
    <source>
        <strain evidence="2">JCM 31405</strain>
    </source>
</reference>
<comment type="caution">
    <text evidence="1">The sequence shown here is derived from an EMBL/GenBank/DDBJ whole genome shotgun (WGS) entry which is preliminary data.</text>
</comment>
<evidence type="ECO:0000313" key="2">
    <source>
        <dbReference type="Proteomes" id="UP000644548"/>
    </source>
</evidence>
<dbReference type="EMBL" id="BMQN01000001">
    <property type="protein sequence ID" value="GGR84370.1"/>
    <property type="molecule type" value="Genomic_DNA"/>
</dbReference>
<keyword evidence="2" id="KW-1185">Reference proteome</keyword>
<sequence>MNAAYRTRAVLVLAGDQAWDLVMKAPLEVPETAQFCVSELLRQRQQNWRPGARQEDRADIVRLVGSLLYAPAQVGRVCLLIDLSPAELRLLAGHYHGPIHLLCVGKDDLHWGGAHPPFLARDTEEALYSVRTAAGLVSVELGDYFQPVRVPEGAL</sequence>
<evidence type="ECO:0000313" key="1">
    <source>
        <dbReference type="EMBL" id="GGR84370.1"/>
    </source>
</evidence>
<organism evidence="1 2">
    <name type="scientific">Deinococcus sedimenti</name>
    <dbReference type="NCBI Taxonomy" id="1867090"/>
    <lineage>
        <taxon>Bacteria</taxon>
        <taxon>Thermotogati</taxon>
        <taxon>Deinococcota</taxon>
        <taxon>Deinococci</taxon>
        <taxon>Deinococcales</taxon>
        <taxon>Deinococcaceae</taxon>
        <taxon>Deinococcus</taxon>
    </lineage>
</organism>
<accession>A0ABQ2S367</accession>
<name>A0ABQ2S367_9DEIO</name>
<proteinExistence type="predicted"/>
<protein>
    <submittedName>
        <fullName evidence="1">Uncharacterized protein</fullName>
    </submittedName>
</protein>
<dbReference type="RefSeq" id="WP_189071925.1">
    <property type="nucleotide sequence ID" value="NZ_BMQN01000001.1"/>
</dbReference>